<dbReference type="EMBL" id="CP034346">
    <property type="protein sequence ID" value="AZS13824.1"/>
    <property type="molecule type" value="Genomic_DNA"/>
</dbReference>
<sequence length="174" mass="20740">MSQIDEWLNLMNKADEIMDKKGDLDVDSTIPFLVELLDTYQNAHLEDAAVKVTQYLLSFGRVMIPYLNLQQQETNFIHYFCGYVMPQCSDDLLIVMREQLWEVLQRNDTSEETDLVVINYLLQRKLFINELKEILVEKKKHMEQELIQGDRPFIQNYLESLNNILQVYQFLWVK</sequence>
<dbReference type="OrthoDB" id="9975325at2"/>
<organism evidence="1 2">
    <name type="scientific">Paenibacillus lutimineralis</name>
    <dbReference type="NCBI Taxonomy" id="2707005"/>
    <lineage>
        <taxon>Bacteria</taxon>
        <taxon>Bacillati</taxon>
        <taxon>Bacillota</taxon>
        <taxon>Bacilli</taxon>
        <taxon>Bacillales</taxon>
        <taxon>Paenibacillaceae</taxon>
        <taxon>Paenibacillus</taxon>
    </lineage>
</organism>
<accession>A0A3Q9I8W1</accession>
<gene>
    <name evidence="1" type="ORF">EI981_04730</name>
</gene>
<proteinExistence type="predicted"/>
<evidence type="ECO:0000313" key="2">
    <source>
        <dbReference type="Proteomes" id="UP000270678"/>
    </source>
</evidence>
<dbReference type="KEGG" id="plut:EI981_04730"/>
<name>A0A3Q9I8W1_9BACL</name>
<protein>
    <submittedName>
        <fullName evidence="1">Uncharacterized protein</fullName>
    </submittedName>
</protein>
<evidence type="ECO:0000313" key="1">
    <source>
        <dbReference type="EMBL" id="AZS13824.1"/>
    </source>
</evidence>
<keyword evidence="2" id="KW-1185">Reference proteome</keyword>
<reference evidence="2" key="1">
    <citation type="submission" date="2018-12" db="EMBL/GenBank/DDBJ databases">
        <title>Complete genome sequence of Paenibacillus sp. MBLB1234.</title>
        <authorList>
            <person name="Nam Y.-D."/>
            <person name="Kang J."/>
            <person name="Chung W.-H."/>
            <person name="Park Y.S."/>
        </authorList>
    </citation>
    <scope>NUCLEOTIDE SEQUENCE [LARGE SCALE GENOMIC DNA]</scope>
    <source>
        <strain evidence="2">MBLB1234</strain>
    </source>
</reference>
<dbReference type="AlphaFoldDB" id="A0A3Q9I8W1"/>
<dbReference type="Proteomes" id="UP000270678">
    <property type="component" value="Chromosome"/>
</dbReference>
<dbReference type="RefSeq" id="WP_126995876.1">
    <property type="nucleotide sequence ID" value="NZ_CP034346.1"/>
</dbReference>